<accession>A0A3M5DM72</accession>
<dbReference type="GO" id="GO:0016887">
    <property type="term" value="F:ATP hydrolysis activity"/>
    <property type="evidence" value="ECO:0007669"/>
    <property type="project" value="InterPro"/>
</dbReference>
<dbReference type="InterPro" id="IPR003439">
    <property type="entry name" value="ABC_transporter-like_ATP-bd"/>
</dbReference>
<dbReference type="FunFam" id="3.40.50.300:FF:000392">
    <property type="entry name" value="Zinc import ATP-binding protein ZnuC"/>
    <property type="match status" value="1"/>
</dbReference>
<dbReference type="Gene3D" id="3.60.15.10">
    <property type="entry name" value="Ribonuclease Z/Hydroxyacylglutathione hydrolase-like"/>
    <property type="match status" value="1"/>
</dbReference>
<dbReference type="InterPro" id="IPR050110">
    <property type="entry name" value="Glyoxalase_II_hydrolase"/>
</dbReference>
<dbReference type="InterPro" id="IPR036866">
    <property type="entry name" value="RibonucZ/Hydroxyglut_hydro"/>
</dbReference>
<evidence type="ECO:0000256" key="6">
    <source>
        <dbReference type="ARBA" id="ARBA00022723"/>
    </source>
</evidence>
<dbReference type="Pfam" id="PF00753">
    <property type="entry name" value="Lactamase_B"/>
    <property type="match status" value="1"/>
</dbReference>
<evidence type="ECO:0000256" key="9">
    <source>
        <dbReference type="ARBA" id="ARBA00022833"/>
    </source>
</evidence>
<feature type="binding site" evidence="15">
    <location>
        <position position="234"/>
    </location>
    <ligand>
        <name>Zn(2+)</name>
        <dbReference type="ChEBI" id="CHEBI:29105"/>
        <label>2</label>
    </ligand>
</feature>
<dbReference type="SUPFAM" id="SSF52540">
    <property type="entry name" value="P-loop containing nucleoside triphosphate hydrolases"/>
    <property type="match status" value="1"/>
</dbReference>
<dbReference type="GO" id="GO:0006829">
    <property type="term" value="P:zinc ion transport"/>
    <property type="evidence" value="ECO:0007669"/>
    <property type="project" value="UniProtKB-KW"/>
</dbReference>
<dbReference type="InterPro" id="IPR017871">
    <property type="entry name" value="ABC_transporter-like_CS"/>
</dbReference>
<dbReference type="CDD" id="cd07723">
    <property type="entry name" value="hydroxyacylglutathione_hydrolase_MBL-fold"/>
    <property type="match status" value="1"/>
</dbReference>
<dbReference type="Pfam" id="PF16123">
    <property type="entry name" value="HAGH_C"/>
    <property type="match status" value="1"/>
</dbReference>
<feature type="binding site" evidence="15">
    <location>
        <position position="285"/>
    </location>
    <ligand>
        <name>Zn(2+)</name>
        <dbReference type="ChEBI" id="CHEBI:29105"/>
        <label>1</label>
    </ligand>
</feature>
<dbReference type="GO" id="GO:0004416">
    <property type="term" value="F:hydroxyacylglutathione hydrolase activity"/>
    <property type="evidence" value="ECO:0007669"/>
    <property type="project" value="UniProtKB-UniRule"/>
</dbReference>
<dbReference type="SMART" id="SM00382">
    <property type="entry name" value="AAA"/>
    <property type="match status" value="1"/>
</dbReference>
<evidence type="ECO:0000256" key="5">
    <source>
        <dbReference type="ARBA" id="ARBA00022475"/>
    </source>
</evidence>
<feature type="domain" description="ABC transporter" evidence="16">
    <location>
        <begin position="6"/>
        <end position="221"/>
    </location>
</feature>
<feature type="binding site" evidence="15">
    <location>
        <position position="231"/>
    </location>
    <ligand>
        <name>Zn(2+)</name>
        <dbReference type="ChEBI" id="CHEBI:29105"/>
        <label>1</label>
    </ligand>
</feature>
<dbReference type="InterPro" id="IPR003593">
    <property type="entry name" value="AAA+_ATPase"/>
</dbReference>
<dbReference type="GO" id="GO:0019243">
    <property type="term" value="P:methylglyoxal catabolic process to D-lactate via S-lactoyl-glutathione"/>
    <property type="evidence" value="ECO:0007669"/>
    <property type="project" value="UniProtKB-UniRule"/>
</dbReference>
<dbReference type="Proteomes" id="UP000270834">
    <property type="component" value="Unassembled WGS sequence"/>
</dbReference>
<dbReference type="Gene3D" id="3.40.50.300">
    <property type="entry name" value="P-loop containing nucleotide triphosphate hydrolases"/>
    <property type="match status" value="1"/>
</dbReference>
<comment type="function">
    <text evidence="15">Thiolesterase that catalyzes the hydrolysis of S-D-lactoyl-glutathione to form glutathione and D-lactic acid.</text>
</comment>
<dbReference type="SMART" id="SM00849">
    <property type="entry name" value="Lactamase_B"/>
    <property type="match status" value="1"/>
</dbReference>
<keyword evidence="10" id="KW-0067">ATP-binding</keyword>
<dbReference type="Pfam" id="PF00005">
    <property type="entry name" value="ABC_tran"/>
    <property type="match status" value="1"/>
</dbReference>
<name>A0A3M5DM72_PSEAI</name>
<dbReference type="SUPFAM" id="SSF56281">
    <property type="entry name" value="Metallo-hydrolase/oxidoreductase"/>
    <property type="match status" value="1"/>
</dbReference>
<sequence length="431" mass="47481">MDNALVRLTQVGVSFNGQAVLSDVDLAIEPGQIVTLIGPNGAGKTTLVRSVLGLLKPHVGEVWRRPRLTIGYMPQKLHVDATLPLSVLRFLRLVPGVRREQALAALREVGAAHVLERPLQSISGGELQRVLLARALLRKPELLVLDEPVQGVDVAGQAELYRLIGKLRDRYGCGVLMVSHDLHLVMSATDQVVCLNRHVCCSGHPEQVSGDPAFIELFGQDARSLAIYHHHHDHVGGVAALKELTGARVLGPANEKIPARDLALEDGERVEVLGLVFEIFHVPGHTLGHIAYYHPAETPLLFCGDTLFAAGCGRLFEGTPAQMHHSLARLAALPANTRVYCTHEYTLSNLRFALAVEPDNAALRERFEEATRLRERDRITLPSEISLELSTNPFLRVSENSVKKKADQRSGQQNRTPEEVFAVLRAWKDQF</sequence>
<dbReference type="UniPathway" id="UPA00619">
    <property type="reaction ID" value="UER00676"/>
</dbReference>
<reference evidence="17 18" key="1">
    <citation type="submission" date="2018-08" db="EMBL/GenBank/DDBJ databases">
        <title>Recombination of ecologically and evolutionarily significant loci maintains genetic cohesion in the Pseudomonas syringae species complex.</title>
        <authorList>
            <person name="Dillon M."/>
            <person name="Thakur S."/>
            <person name="Almeida R.N.D."/>
            <person name="Weir B.S."/>
            <person name="Guttman D.S."/>
        </authorList>
    </citation>
    <scope>NUCLEOTIDE SEQUENCE [LARGE SCALE GENOMIC DNA]</scope>
    <source>
        <strain evidence="17 18">ICMP 7846</strain>
    </source>
</reference>
<evidence type="ECO:0000313" key="17">
    <source>
        <dbReference type="EMBL" id="RMS50528.1"/>
    </source>
</evidence>
<keyword evidence="11" id="KW-0864">Zinc transport</keyword>
<dbReference type="AlphaFoldDB" id="A0A3M5DM72"/>
<evidence type="ECO:0000256" key="7">
    <source>
        <dbReference type="ARBA" id="ARBA00022741"/>
    </source>
</evidence>
<dbReference type="NCBIfam" id="TIGR03413">
    <property type="entry name" value="GSH_gloB"/>
    <property type="match status" value="1"/>
</dbReference>
<dbReference type="EMBL" id="RBSQ01000917">
    <property type="protein sequence ID" value="RMS50528.1"/>
    <property type="molecule type" value="Genomic_DNA"/>
</dbReference>
<evidence type="ECO:0000256" key="10">
    <source>
        <dbReference type="ARBA" id="ARBA00022840"/>
    </source>
</evidence>
<comment type="caution">
    <text evidence="17">The sequence shown here is derived from an EMBL/GenBank/DDBJ whole genome shotgun (WGS) entry which is preliminary data.</text>
</comment>
<dbReference type="InterPro" id="IPR001279">
    <property type="entry name" value="Metallo-B-lactamas"/>
</dbReference>
<dbReference type="NCBIfam" id="NF007090">
    <property type="entry name" value="PRK09544.1"/>
    <property type="match status" value="1"/>
</dbReference>
<keyword evidence="13" id="KW-0406">Ion transport</keyword>
<dbReference type="GO" id="GO:0005524">
    <property type="term" value="F:ATP binding"/>
    <property type="evidence" value="ECO:0007669"/>
    <property type="project" value="UniProtKB-KW"/>
</dbReference>
<dbReference type="PANTHER" id="PTHR43705:SF1">
    <property type="entry name" value="HYDROXYACYLGLUTATHIONE HYDROLASE GLOB"/>
    <property type="match status" value="1"/>
</dbReference>
<protein>
    <recommendedName>
        <fullName evidence="15">Hydroxyacylglutathione hydrolase</fullName>
        <ecNumber evidence="15">3.1.2.6</ecNumber>
    </recommendedName>
    <alternativeName>
        <fullName evidence="15">Glyoxalase II</fullName>
        <shortName evidence="15">Glx II</shortName>
    </alternativeName>
</protein>
<evidence type="ECO:0000256" key="4">
    <source>
        <dbReference type="ARBA" id="ARBA00022448"/>
    </source>
</evidence>
<feature type="binding site" evidence="15">
    <location>
        <position position="343"/>
    </location>
    <ligand>
        <name>Zn(2+)</name>
        <dbReference type="ChEBI" id="CHEBI:29105"/>
        <label>2</label>
    </ligand>
</feature>
<evidence type="ECO:0000256" key="15">
    <source>
        <dbReference type="HAMAP-Rule" id="MF_01374"/>
    </source>
</evidence>
<keyword evidence="6 15" id="KW-0479">Metal-binding</keyword>
<organism evidence="17 18">
    <name type="scientific">Pseudomonas aeruginosa</name>
    <dbReference type="NCBI Taxonomy" id="287"/>
    <lineage>
        <taxon>Bacteria</taxon>
        <taxon>Pseudomonadati</taxon>
        <taxon>Pseudomonadota</taxon>
        <taxon>Gammaproteobacteria</taxon>
        <taxon>Pseudomonadales</taxon>
        <taxon>Pseudomonadaceae</taxon>
        <taxon>Pseudomonas</taxon>
    </lineage>
</organism>
<feature type="binding site" evidence="15">
    <location>
        <position position="305"/>
    </location>
    <ligand>
        <name>Zn(2+)</name>
        <dbReference type="ChEBI" id="CHEBI:29105"/>
        <label>1</label>
    </ligand>
</feature>
<comment type="cofactor">
    <cofactor evidence="15">
        <name>Zn(2+)</name>
        <dbReference type="ChEBI" id="CHEBI:29105"/>
    </cofactor>
    <text evidence="15">Binds 2 Zn(2+) ions per subunit.</text>
</comment>
<dbReference type="HAMAP" id="MF_01374">
    <property type="entry name" value="Glyoxalase_2"/>
    <property type="match status" value="1"/>
</dbReference>
<dbReference type="PANTHER" id="PTHR43705">
    <property type="entry name" value="HYDROXYACYLGLUTATHIONE HYDROLASE"/>
    <property type="match status" value="1"/>
</dbReference>
<comment type="similarity">
    <text evidence="3 15">Belongs to the metallo-beta-lactamase superfamily. Glyoxalase II family.</text>
</comment>
<keyword evidence="14" id="KW-0472">Membrane</keyword>
<dbReference type="InterPro" id="IPR027417">
    <property type="entry name" value="P-loop_NTPase"/>
</dbReference>
<evidence type="ECO:0000256" key="1">
    <source>
        <dbReference type="ARBA" id="ARBA00001623"/>
    </source>
</evidence>
<feature type="binding site" evidence="15">
    <location>
        <position position="229"/>
    </location>
    <ligand>
        <name>Zn(2+)</name>
        <dbReference type="ChEBI" id="CHEBI:29105"/>
        <label>1</label>
    </ligand>
</feature>
<keyword evidence="9 15" id="KW-0862">Zinc</keyword>
<evidence type="ECO:0000313" key="18">
    <source>
        <dbReference type="Proteomes" id="UP000270834"/>
    </source>
</evidence>
<dbReference type="InterPro" id="IPR017782">
    <property type="entry name" value="Hydroxyacylglutathione_Hdrlase"/>
</dbReference>
<comment type="catalytic activity">
    <reaction evidence="1 15">
        <text>an S-(2-hydroxyacyl)glutathione + H2O = a 2-hydroxy carboxylate + glutathione + H(+)</text>
        <dbReference type="Rhea" id="RHEA:21864"/>
        <dbReference type="ChEBI" id="CHEBI:15377"/>
        <dbReference type="ChEBI" id="CHEBI:15378"/>
        <dbReference type="ChEBI" id="CHEBI:57925"/>
        <dbReference type="ChEBI" id="CHEBI:58896"/>
        <dbReference type="ChEBI" id="CHEBI:71261"/>
        <dbReference type="EC" id="3.1.2.6"/>
    </reaction>
</comment>
<evidence type="ECO:0000256" key="2">
    <source>
        <dbReference type="ARBA" id="ARBA00004963"/>
    </source>
</evidence>
<comment type="subunit">
    <text evidence="15">Monomer.</text>
</comment>
<keyword evidence="7" id="KW-0547">Nucleotide-binding</keyword>
<evidence type="ECO:0000256" key="13">
    <source>
        <dbReference type="ARBA" id="ARBA00023065"/>
    </source>
</evidence>
<evidence type="ECO:0000256" key="3">
    <source>
        <dbReference type="ARBA" id="ARBA00006759"/>
    </source>
</evidence>
<keyword evidence="5" id="KW-1003">Cell membrane</keyword>
<dbReference type="EC" id="3.1.2.6" evidence="15"/>
<keyword evidence="8 15" id="KW-0378">Hydrolase</keyword>
<keyword evidence="12" id="KW-1278">Translocase</keyword>
<evidence type="ECO:0000256" key="12">
    <source>
        <dbReference type="ARBA" id="ARBA00022967"/>
    </source>
</evidence>
<comment type="pathway">
    <text evidence="2 15">Secondary metabolite metabolism; methylglyoxal degradation; (R)-lactate from methylglyoxal: step 2/2.</text>
</comment>
<evidence type="ECO:0000256" key="14">
    <source>
        <dbReference type="ARBA" id="ARBA00023136"/>
    </source>
</evidence>
<dbReference type="GO" id="GO:0046872">
    <property type="term" value="F:metal ion binding"/>
    <property type="evidence" value="ECO:0007669"/>
    <property type="project" value="UniProtKB-KW"/>
</dbReference>
<keyword evidence="4" id="KW-0813">Transport</keyword>
<dbReference type="PROSITE" id="PS00211">
    <property type="entry name" value="ABC_TRANSPORTER_1"/>
    <property type="match status" value="1"/>
</dbReference>
<evidence type="ECO:0000256" key="8">
    <source>
        <dbReference type="ARBA" id="ARBA00022801"/>
    </source>
</evidence>
<proteinExistence type="inferred from homology"/>
<feature type="binding site" evidence="15">
    <location>
        <position position="305"/>
    </location>
    <ligand>
        <name>Zn(2+)</name>
        <dbReference type="ChEBI" id="CHEBI:29105"/>
        <label>2</label>
    </ligand>
</feature>
<evidence type="ECO:0000256" key="11">
    <source>
        <dbReference type="ARBA" id="ARBA00022906"/>
    </source>
</evidence>
<dbReference type="CDD" id="cd03235">
    <property type="entry name" value="ABC_Metallic_Cations"/>
    <property type="match status" value="1"/>
</dbReference>
<dbReference type="PROSITE" id="PS50893">
    <property type="entry name" value="ABC_TRANSPORTER_2"/>
    <property type="match status" value="1"/>
</dbReference>
<gene>
    <name evidence="15" type="primary">gloB</name>
    <name evidence="17" type="ORF">ALP65_01839</name>
</gene>
<dbReference type="InterPro" id="IPR035680">
    <property type="entry name" value="Clx_II_MBL"/>
</dbReference>
<feature type="binding site" evidence="15">
    <location>
        <position position="233"/>
    </location>
    <ligand>
        <name>Zn(2+)</name>
        <dbReference type="ChEBI" id="CHEBI:29105"/>
        <label>2</label>
    </ligand>
</feature>
<dbReference type="InterPro" id="IPR032282">
    <property type="entry name" value="HAGH_C"/>
</dbReference>
<evidence type="ECO:0000259" key="16">
    <source>
        <dbReference type="PROSITE" id="PS50893"/>
    </source>
</evidence>